<dbReference type="Pfam" id="PF13187">
    <property type="entry name" value="Fer4_9"/>
    <property type="match status" value="1"/>
</dbReference>
<dbReference type="EMBL" id="CZBX01000003">
    <property type="protein sequence ID" value="CUQ84357.1"/>
    <property type="molecule type" value="Genomic_DNA"/>
</dbReference>
<dbReference type="OrthoDB" id="9813995at2"/>
<evidence type="ECO:0000313" key="5">
    <source>
        <dbReference type="EMBL" id="CUQ84357.1"/>
    </source>
</evidence>
<feature type="domain" description="4Fe-4S ferredoxin-type" evidence="4">
    <location>
        <begin position="202"/>
        <end position="231"/>
    </location>
</feature>
<dbReference type="InterPro" id="IPR017896">
    <property type="entry name" value="4Fe4S_Fe-S-bd"/>
</dbReference>
<dbReference type="GO" id="GO:0051536">
    <property type="term" value="F:iron-sulfur cluster binding"/>
    <property type="evidence" value="ECO:0007669"/>
    <property type="project" value="UniProtKB-KW"/>
</dbReference>
<dbReference type="Gene3D" id="3.40.50.360">
    <property type="match status" value="1"/>
</dbReference>
<keyword evidence="1" id="KW-0479">Metal-binding</keyword>
<keyword evidence="3" id="KW-0411">Iron-sulfur</keyword>
<accession>A0A174ZEP1</accession>
<dbReference type="InterPro" id="IPR029039">
    <property type="entry name" value="Flavoprotein-like_sf"/>
</dbReference>
<dbReference type="RefSeq" id="WP_055171425.1">
    <property type="nucleotide sequence ID" value="NZ_CZBX01000003.1"/>
</dbReference>
<name>A0A174ZEP1_9FIRM</name>
<sequence length="254" mass="27603">MSIYAIYFSPTGGTEKIVTFIAEQFGVYQSIDLCEKTSDLTNDFSEEDLCIIGVPSFGGRVPAIALERIKALNGNNATAILITVYGNRAYEDTLIELEDTLIEKNFTCQAAIAAIAEHSIMHQFATGRPDQNDLTELASFAQKIKEKTNNTVKTDFPPVHVPGDRPYREYGTIPLIPGASHTCGSCGLCAAKCPSGAIPSDNPTQTDKDKCISCMRCISVCPTHSRKLNPLMLAAASQKLKKACSGRKENELFL</sequence>
<dbReference type="SUPFAM" id="SSF52218">
    <property type="entry name" value="Flavoproteins"/>
    <property type="match status" value="1"/>
</dbReference>
<evidence type="ECO:0000256" key="3">
    <source>
        <dbReference type="ARBA" id="ARBA00023014"/>
    </source>
</evidence>
<dbReference type="Proteomes" id="UP000078383">
    <property type="component" value="Unassembled WGS sequence"/>
</dbReference>
<dbReference type="SUPFAM" id="SSF54862">
    <property type="entry name" value="4Fe-4S ferredoxins"/>
    <property type="match status" value="1"/>
</dbReference>
<dbReference type="Gene3D" id="3.30.70.20">
    <property type="match status" value="1"/>
</dbReference>
<protein>
    <submittedName>
        <fullName evidence="5">NADH dehydrogenase subunit I</fullName>
    </submittedName>
</protein>
<evidence type="ECO:0000256" key="2">
    <source>
        <dbReference type="ARBA" id="ARBA00023004"/>
    </source>
</evidence>
<keyword evidence="2" id="KW-0408">Iron</keyword>
<dbReference type="PROSITE" id="PS51379">
    <property type="entry name" value="4FE4S_FER_2"/>
    <property type="match status" value="2"/>
</dbReference>
<dbReference type="GO" id="GO:0046872">
    <property type="term" value="F:metal ion binding"/>
    <property type="evidence" value="ECO:0007669"/>
    <property type="project" value="UniProtKB-KW"/>
</dbReference>
<gene>
    <name evidence="5" type="ORF">ERS852502_00899</name>
</gene>
<evidence type="ECO:0000256" key="1">
    <source>
        <dbReference type="ARBA" id="ARBA00022723"/>
    </source>
</evidence>
<organism evidence="5 6">
    <name type="scientific">[Ruminococcus] torques</name>
    <dbReference type="NCBI Taxonomy" id="33039"/>
    <lineage>
        <taxon>Bacteria</taxon>
        <taxon>Bacillati</taxon>
        <taxon>Bacillota</taxon>
        <taxon>Clostridia</taxon>
        <taxon>Lachnospirales</taxon>
        <taxon>Lachnospiraceae</taxon>
        <taxon>Mediterraneibacter</taxon>
    </lineage>
</organism>
<evidence type="ECO:0000259" key="4">
    <source>
        <dbReference type="PROSITE" id="PS51379"/>
    </source>
</evidence>
<dbReference type="AlphaFoldDB" id="A0A174ZEP1"/>
<feature type="domain" description="4Fe-4S ferredoxin-type" evidence="4">
    <location>
        <begin position="172"/>
        <end position="198"/>
    </location>
</feature>
<reference evidence="5 6" key="1">
    <citation type="submission" date="2015-09" db="EMBL/GenBank/DDBJ databases">
        <authorList>
            <consortium name="Pathogen Informatics"/>
        </authorList>
    </citation>
    <scope>NUCLEOTIDE SEQUENCE [LARGE SCALE GENOMIC DNA]</scope>
    <source>
        <strain evidence="5 6">2789STDY5834889</strain>
    </source>
</reference>
<evidence type="ECO:0000313" key="6">
    <source>
        <dbReference type="Proteomes" id="UP000078383"/>
    </source>
</evidence>
<dbReference type="PROSITE" id="PS00198">
    <property type="entry name" value="4FE4S_FER_1"/>
    <property type="match status" value="1"/>
</dbReference>
<proteinExistence type="predicted"/>
<dbReference type="InterPro" id="IPR017900">
    <property type="entry name" value="4Fe4S_Fe_S_CS"/>
</dbReference>